<dbReference type="RefSeq" id="WP_133990005.1">
    <property type="nucleotide sequence ID" value="NZ_SODV01000001.1"/>
</dbReference>
<organism evidence="4 5">
    <name type="scientific">Dinghuibacter silviterrae</name>
    <dbReference type="NCBI Taxonomy" id="1539049"/>
    <lineage>
        <taxon>Bacteria</taxon>
        <taxon>Pseudomonadati</taxon>
        <taxon>Bacteroidota</taxon>
        <taxon>Chitinophagia</taxon>
        <taxon>Chitinophagales</taxon>
        <taxon>Chitinophagaceae</taxon>
        <taxon>Dinghuibacter</taxon>
    </lineage>
</organism>
<dbReference type="InterPro" id="IPR050097">
    <property type="entry name" value="Ferredoxin-NADP_redctase_2"/>
</dbReference>
<feature type="domain" description="FAD/NAD(P)-binding" evidence="3">
    <location>
        <begin position="3"/>
        <end position="282"/>
    </location>
</feature>
<keyword evidence="2" id="KW-0560">Oxidoreductase</keyword>
<dbReference type="InterPro" id="IPR036188">
    <property type="entry name" value="FAD/NAD-bd_sf"/>
</dbReference>
<evidence type="ECO:0000313" key="5">
    <source>
        <dbReference type="Proteomes" id="UP000294498"/>
    </source>
</evidence>
<protein>
    <submittedName>
        <fullName evidence="4">Thioredoxin reductase</fullName>
    </submittedName>
</protein>
<dbReference type="Pfam" id="PF07992">
    <property type="entry name" value="Pyr_redox_2"/>
    <property type="match status" value="1"/>
</dbReference>
<name>A0A4R8DNI2_9BACT</name>
<sequence>MKFDVIIVGGSYAGLAAAMALGRALRTVLVIDSGLPCNRQTPYSHNFLTRDGSTPRELAAIGRQQVGRYNTVDFIDDVALRGFKKDGGFEILTASGQTFYGLRLVFATGIRDRLPLLEGLSECWGISVLHCPFCHGFEVRGEKTGILGNGDDGFELARLISNWTSDLTLFTNGRSTFTPSQQFMLQSHYIRVVEKEINRLEYSGGQIQGIVFNDHTIEPVKAMYLRSRFEQHCTIAQAMGCSLTAEGYVMVDDFQETTVGGIYACGDNVSRMRTVANAVAMGTATGMNISKKMFV</sequence>
<reference evidence="4 5" key="1">
    <citation type="submission" date="2019-03" db="EMBL/GenBank/DDBJ databases">
        <title>Genomic Encyclopedia of Type Strains, Phase IV (KMG-IV): sequencing the most valuable type-strain genomes for metagenomic binning, comparative biology and taxonomic classification.</title>
        <authorList>
            <person name="Goeker M."/>
        </authorList>
    </citation>
    <scope>NUCLEOTIDE SEQUENCE [LARGE SCALE GENOMIC DNA]</scope>
    <source>
        <strain evidence="4 5">DSM 100059</strain>
    </source>
</reference>
<evidence type="ECO:0000259" key="3">
    <source>
        <dbReference type="Pfam" id="PF07992"/>
    </source>
</evidence>
<keyword evidence="1" id="KW-0285">Flavoprotein</keyword>
<dbReference type="OrthoDB" id="9806179at2"/>
<gene>
    <name evidence="4" type="ORF">EDB95_0378</name>
</gene>
<dbReference type="AlphaFoldDB" id="A0A4R8DNI2"/>
<dbReference type="PRINTS" id="PR00469">
    <property type="entry name" value="PNDRDTASEII"/>
</dbReference>
<dbReference type="PRINTS" id="PR00368">
    <property type="entry name" value="FADPNR"/>
</dbReference>
<accession>A0A4R8DNI2</accession>
<dbReference type="GO" id="GO:0016491">
    <property type="term" value="F:oxidoreductase activity"/>
    <property type="evidence" value="ECO:0007669"/>
    <property type="project" value="UniProtKB-KW"/>
</dbReference>
<dbReference type="Proteomes" id="UP000294498">
    <property type="component" value="Unassembled WGS sequence"/>
</dbReference>
<dbReference type="SUPFAM" id="SSF51905">
    <property type="entry name" value="FAD/NAD(P)-binding domain"/>
    <property type="match status" value="1"/>
</dbReference>
<dbReference type="PANTHER" id="PTHR48105">
    <property type="entry name" value="THIOREDOXIN REDUCTASE 1-RELATED-RELATED"/>
    <property type="match status" value="1"/>
</dbReference>
<dbReference type="Gene3D" id="3.50.50.60">
    <property type="entry name" value="FAD/NAD(P)-binding domain"/>
    <property type="match status" value="2"/>
</dbReference>
<evidence type="ECO:0000313" key="4">
    <source>
        <dbReference type="EMBL" id="TDW99368.1"/>
    </source>
</evidence>
<dbReference type="InterPro" id="IPR023753">
    <property type="entry name" value="FAD/NAD-binding_dom"/>
</dbReference>
<comment type="caution">
    <text evidence="4">The sequence shown here is derived from an EMBL/GenBank/DDBJ whole genome shotgun (WGS) entry which is preliminary data.</text>
</comment>
<evidence type="ECO:0000256" key="2">
    <source>
        <dbReference type="ARBA" id="ARBA00023002"/>
    </source>
</evidence>
<proteinExistence type="predicted"/>
<evidence type="ECO:0000256" key="1">
    <source>
        <dbReference type="ARBA" id="ARBA00022630"/>
    </source>
</evidence>
<dbReference type="EMBL" id="SODV01000001">
    <property type="protein sequence ID" value="TDW99368.1"/>
    <property type="molecule type" value="Genomic_DNA"/>
</dbReference>
<keyword evidence="5" id="KW-1185">Reference proteome</keyword>